<dbReference type="GO" id="GO:0016301">
    <property type="term" value="F:kinase activity"/>
    <property type="evidence" value="ECO:0007669"/>
    <property type="project" value="UniProtKB-KW"/>
</dbReference>
<evidence type="ECO:0000259" key="18">
    <source>
        <dbReference type="PROSITE" id="PS50109"/>
    </source>
</evidence>
<evidence type="ECO:0000256" key="16">
    <source>
        <dbReference type="SAM" id="Phobius"/>
    </source>
</evidence>
<keyword evidence="20" id="KW-1185">Reference proteome</keyword>
<dbReference type="Proteomes" id="UP001327225">
    <property type="component" value="Chromosome"/>
</dbReference>
<dbReference type="PROSITE" id="PS50109">
    <property type="entry name" value="HIS_KIN"/>
    <property type="match status" value="1"/>
</dbReference>
<dbReference type="RefSeq" id="WP_322456954.1">
    <property type="nucleotide sequence ID" value="NZ_CP141059.1"/>
</dbReference>
<evidence type="ECO:0000313" key="19">
    <source>
        <dbReference type="EMBL" id="WQQ27241.1"/>
    </source>
</evidence>
<evidence type="ECO:0000256" key="3">
    <source>
        <dbReference type="ARBA" id="ARBA00004496"/>
    </source>
</evidence>
<comment type="cofactor">
    <cofactor evidence="2">
        <name>[4Fe-4S] cluster</name>
        <dbReference type="ChEBI" id="CHEBI:49883"/>
    </cofactor>
</comment>
<dbReference type="SUPFAM" id="SSF55874">
    <property type="entry name" value="ATPase domain of HSP90 chaperone/DNA topoisomerase II/histidine kinase"/>
    <property type="match status" value="1"/>
</dbReference>
<dbReference type="InterPro" id="IPR050482">
    <property type="entry name" value="Sensor_HK_TwoCompSys"/>
</dbReference>
<evidence type="ECO:0000256" key="6">
    <source>
        <dbReference type="ARBA" id="ARBA00022485"/>
    </source>
</evidence>
<protein>
    <recommendedName>
        <fullName evidence="5">Oxygen sensor histidine kinase NreB</fullName>
        <ecNumber evidence="4">2.7.13.3</ecNumber>
    </recommendedName>
    <alternativeName>
        <fullName evidence="15">Nitrogen regulation protein B</fullName>
    </alternativeName>
</protein>
<feature type="transmembrane region" description="Helical" evidence="16">
    <location>
        <begin position="143"/>
        <end position="162"/>
    </location>
</feature>
<keyword evidence="9" id="KW-0479">Metal-binding</keyword>
<evidence type="ECO:0000256" key="10">
    <source>
        <dbReference type="ARBA" id="ARBA00022777"/>
    </source>
</evidence>
<dbReference type="InterPro" id="IPR036890">
    <property type="entry name" value="HATPase_C_sf"/>
</dbReference>
<feature type="transmembrane region" description="Helical" evidence="16">
    <location>
        <begin position="213"/>
        <end position="234"/>
    </location>
</feature>
<dbReference type="SMART" id="SM00387">
    <property type="entry name" value="HATPase_c"/>
    <property type="match status" value="1"/>
</dbReference>
<feature type="transmembrane region" description="Helical" evidence="16">
    <location>
        <begin position="341"/>
        <end position="366"/>
    </location>
</feature>
<dbReference type="Pfam" id="PF07730">
    <property type="entry name" value="HisKA_3"/>
    <property type="match status" value="1"/>
</dbReference>
<comment type="catalytic activity">
    <reaction evidence="1">
        <text>ATP + protein L-histidine = ADP + protein N-phospho-L-histidine.</text>
        <dbReference type="EC" id="2.7.13.3"/>
    </reaction>
</comment>
<feature type="domain" description="Histidine kinase" evidence="18">
    <location>
        <begin position="651"/>
        <end position="734"/>
    </location>
</feature>
<evidence type="ECO:0000256" key="12">
    <source>
        <dbReference type="ARBA" id="ARBA00023012"/>
    </source>
</evidence>
<gene>
    <name evidence="19" type="ORF">SHK19_03205</name>
</gene>
<comment type="function">
    <text evidence="14">Member of the two-component regulatory system NreB/NreC involved in the control of dissimilatory nitrate/nitrite reduction in response to oxygen. NreB functions as a direct oxygen sensor histidine kinase which is autophosphorylated, in the absence of oxygen, probably at the conserved histidine residue, and transfers its phosphate group probably to a conserved aspartate residue of NreC. NreB/NreC activates the expression of the nitrate (narGHJI) and nitrite (nir) reductase operons, as well as the putative nitrate transporter gene narT.</text>
</comment>
<feature type="transmembrane region" description="Helical" evidence="16">
    <location>
        <begin position="246"/>
        <end position="266"/>
    </location>
</feature>
<reference evidence="20" key="1">
    <citation type="submission" date="2023-12" db="EMBL/GenBank/DDBJ databases">
        <title>Novel species in genus Nocardioides.</title>
        <authorList>
            <person name="Zhou H."/>
        </authorList>
    </citation>
    <scope>NUCLEOTIDE SEQUENCE [LARGE SCALE GENOMIC DNA]</scope>
    <source>
        <strain evidence="20">HM61</strain>
    </source>
</reference>
<accession>A0ABZ0ZTW6</accession>
<dbReference type="InterPro" id="IPR011712">
    <property type="entry name" value="Sig_transdc_His_kin_sub3_dim/P"/>
</dbReference>
<evidence type="ECO:0000256" key="9">
    <source>
        <dbReference type="ARBA" id="ARBA00022723"/>
    </source>
</evidence>
<keyword evidence="16" id="KW-0812">Transmembrane</keyword>
<dbReference type="Gene3D" id="3.30.565.10">
    <property type="entry name" value="Histidine kinase-like ATPase, C-terminal domain"/>
    <property type="match status" value="1"/>
</dbReference>
<proteinExistence type="predicted"/>
<evidence type="ECO:0000256" key="15">
    <source>
        <dbReference type="ARBA" id="ARBA00030800"/>
    </source>
</evidence>
<evidence type="ECO:0000256" key="4">
    <source>
        <dbReference type="ARBA" id="ARBA00012438"/>
    </source>
</evidence>
<keyword evidence="10 19" id="KW-0418">Kinase</keyword>
<evidence type="ECO:0000256" key="13">
    <source>
        <dbReference type="ARBA" id="ARBA00023014"/>
    </source>
</evidence>
<feature type="chain" id="PRO_5046527710" description="Oxygen sensor histidine kinase NreB" evidence="17">
    <location>
        <begin position="27"/>
        <end position="741"/>
    </location>
</feature>
<feature type="signal peptide" evidence="17">
    <location>
        <begin position="1"/>
        <end position="26"/>
    </location>
</feature>
<evidence type="ECO:0000256" key="11">
    <source>
        <dbReference type="ARBA" id="ARBA00023004"/>
    </source>
</evidence>
<feature type="transmembrane region" description="Helical" evidence="16">
    <location>
        <begin position="372"/>
        <end position="390"/>
    </location>
</feature>
<dbReference type="InterPro" id="IPR004358">
    <property type="entry name" value="Sig_transdc_His_kin-like_C"/>
</dbReference>
<feature type="transmembrane region" description="Helical" evidence="16">
    <location>
        <begin position="115"/>
        <end position="136"/>
    </location>
</feature>
<organism evidence="19 20">
    <name type="scientific">Nocardioides bizhenqiangii</name>
    <dbReference type="NCBI Taxonomy" id="3095076"/>
    <lineage>
        <taxon>Bacteria</taxon>
        <taxon>Bacillati</taxon>
        <taxon>Actinomycetota</taxon>
        <taxon>Actinomycetes</taxon>
        <taxon>Propionibacteriales</taxon>
        <taxon>Nocardioidaceae</taxon>
        <taxon>Nocardioides</taxon>
    </lineage>
</organism>
<dbReference type="EC" id="2.7.13.3" evidence="4"/>
<keyword evidence="17" id="KW-0732">Signal</keyword>
<sequence>MVTAAWAIPLAWIVVALLSGPSDGTAVSVSATDEDQRSGSGVKVLRAYGDTPLAEGDTVLGIGGRAVDDWLSAGGSGNWASGETVSYEIRRPAAEIDHIIDVEVTLTRYPIADAVGANLSTISLAPMLLAFASFAFWRRPGSIAACAFLAAAALLPAGLTSWPLGPGAIDLAGSRGTWPRMVGEGAFALGCGALLLAALALGPPAEWFRRRPWVVPAVVAVPFGGYLAWVLAVANRHDAQPDRLPVLISAAVPALVVVLVLTYVRAERLEERLALRLLLLAVVGGVAVRILLVDVPSRLGDSALVPWEILGPPLVAAVLASGVVAVLHYRLEEVEPTVRRALVQALLATLVGSVFVALVGAVNLASDTSFEAMVAGGVLALLMLPVAVALRQTVRRLVYGDRAFPGRVVSELRRLDPLTVPAEALEEMLRLLARRLQLAYASIEVFGESGLDPIEASIGEKRGRTTDIDLVAGGATLGRMQLQVAAGRDPFGPGDRRLLADVGNQVGALVQAVSINRELQRSRQRIVSAREEERRRVRRDLHDGLGPSLATLAMGIDAARDLVADDPAKAAALLGQLSDQTRAEITEVRRLVDGLRPPALDQLGLVTALRQRADQHNLTAGSTPRGGLTWSVEADDDVEPLPAAVEVAAYRIVIEAVANAVRHSSAGSCVVTLHRDDDALRIEVRDTGVGIPSDPVPGVGLGSMRERAEELGGTCTFSPGPDGTVVTVRLPLEPPSHGSTR</sequence>
<keyword evidence="11" id="KW-0408">Iron</keyword>
<keyword evidence="16" id="KW-1133">Transmembrane helix</keyword>
<keyword evidence="6" id="KW-0004">4Fe-4S</keyword>
<evidence type="ECO:0000256" key="2">
    <source>
        <dbReference type="ARBA" id="ARBA00001966"/>
    </source>
</evidence>
<dbReference type="PRINTS" id="PR00344">
    <property type="entry name" value="BCTRLSENSOR"/>
</dbReference>
<name>A0ABZ0ZTW6_9ACTN</name>
<evidence type="ECO:0000256" key="5">
    <source>
        <dbReference type="ARBA" id="ARBA00017322"/>
    </source>
</evidence>
<evidence type="ECO:0000256" key="14">
    <source>
        <dbReference type="ARBA" id="ARBA00024827"/>
    </source>
</evidence>
<comment type="subcellular location">
    <subcellularLocation>
        <location evidence="3">Cytoplasm</location>
    </subcellularLocation>
</comment>
<dbReference type="Gene3D" id="1.20.5.1930">
    <property type="match status" value="1"/>
</dbReference>
<feature type="transmembrane region" description="Helical" evidence="16">
    <location>
        <begin position="273"/>
        <end position="292"/>
    </location>
</feature>
<keyword evidence="7" id="KW-0963">Cytoplasm</keyword>
<dbReference type="CDD" id="cd16917">
    <property type="entry name" value="HATPase_UhpB-NarQ-NarX-like"/>
    <property type="match status" value="1"/>
</dbReference>
<evidence type="ECO:0000313" key="20">
    <source>
        <dbReference type="Proteomes" id="UP001327225"/>
    </source>
</evidence>
<dbReference type="EMBL" id="CP141059">
    <property type="protein sequence ID" value="WQQ27241.1"/>
    <property type="molecule type" value="Genomic_DNA"/>
</dbReference>
<evidence type="ECO:0000256" key="1">
    <source>
        <dbReference type="ARBA" id="ARBA00000085"/>
    </source>
</evidence>
<dbReference type="InterPro" id="IPR003594">
    <property type="entry name" value="HATPase_dom"/>
</dbReference>
<evidence type="ECO:0000256" key="7">
    <source>
        <dbReference type="ARBA" id="ARBA00022490"/>
    </source>
</evidence>
<keyword evidence="12" id="KW-0902">Two-component regulatory system</keyword>
<dbReference type="InterPro" id="IPR005467">
    <property type="entry name" value="His_kinase_dom"/>
</dbReference>
<keyword evidence="13" id="KW-0411">Iron-sulfur</keyword>
<evidence type="ECO:0000256" key="17">
    <source>
        <dbReference type="SAM" id="SignalP"/>
    </source>
</evidence>
<dbReference type="PANTHER" id="PTHR24421">
    <property type="entry name" value="NITRATE/NITRITE SENSOR PROTEIN NARX-RELATED"/>
    <property type="match status" value="1"/>
</dbReference>
<dbReference type="Pfam" id="PF02518">
    <property type="entry name" value="HATPase_c"/>
    <property type="match status" value="1"/>
</dbReference>
<feature type="transmembrane region" description="Helical" evidence="16">
    <location>
        <begin position="182"/>
        <end position="201"/>
    </location>
</feature>
<feature type="transmembrane region" description="Helical" evidence="16">
    <location>
        <begin position="304"/>
        <end position="329"/>
    </location>
</feature>
<keyword evidence="16" id="KW-0472">Membrane</keyword>
<evidence type="ECO:0000256" key="8">
    <source>
        <dbReference type="ARBA" id="ARBA00022679"/>
    </source>
</evidence>
<keyword evidence="8" id="KW-0808">Transferase</keyword>